<dbReference type="SMART" id="SM00304">
    <property type="entry name" value="HAMP"/>
    <property type="match status" value="1"/>
</dbReference>
<evidence type="ECO:0000256" key="8">
    <source>
        <dbReference type="SAM" id="Phobius"/>
    </source>
</evidence>
<dbReference type="RefSeq" id="WP_126757607.1">
    <property type="nucleotide sequence ID" value="NZ_PIPQ01000004.1"/>
</dbReference>
<dbReference type="InterPro" id="IPR003660">
    <property type="entry name" value="HAMP_dom"/>
</dbReference>
<dbReference type="OrthoDB" id="2521613at2"/>
<dbReference type="PROSITE" id="PS50109">
    <property type="entry name" value="HIS_KIN"/>
    <property type="match status" value="1"/>
</dbReference>
<protein>
    <recommendedName>
        <fullName evidence="3">histidine kinase</fullName>
        <ecNumber evidence="3">2.7.13.3</ecNumber>
    </recommendedName>
</protein>
<evidence type="ECO:0000313" key="11">
    <source>
        <dbReference type="EMBL" id="RUO40123.1"/>
    </source>
</evidence>
<dbReference type="EC" id="2.7.13.3" evidence="3"/>
<keyword evidence="4" id="KW-0597">Phosphoprotein</keyword>
<evidence type="ECO:0000256" key="7">
    <source>
        <dbReference type="SAM" id="Coils"/>
    </source>
</evidence>
<dbReference type="EMBL" id="PIPQ01000004">
    <property type="protein sequence ID" value="RUO40123.1"/>
    <property type="molecule type" value="Genomic_DNA"/>
</dbReference>
<keyword evidence="8" id="KW-0812">Transmembrane</keyword>
<keyword evidence="5" id="KW-0808">Transferase</keyword>
<dbReference type="Gene3D" id="6.10.340.10">
    <property type="match status" value="1"/>
</dbReference>
<accession>A0A432X1G3</accession>
<dbReference type="InterPro" id="IPR036890">
    <property type="entry name" value="HATPase_C_sf"/>
</dbReference>
<comment type="subcellular location">
    <subcellularLocation>
        <location evidence="2">Membrane</location>
    </subcellularLocation>
</comment>
<evidence type="ECO:0000256" key="5">
    <source>
        <dbReference type="ARBA" id="ARBA00022679"/>
    </source>
</evidence>
<dbReference type="GO" id="GO:0005524">
    <property type="term" value="F:ATP binding"/>
    <property type="evidence" value="ECO:0007669"/>
    <property type="project" value="UniProtKB-KW"/>
</dbReference>
<dbReference type="PROSITE" id="PS50885">
    <property type="entry name" value="HAMP"/>
    <property type="match status" value="1"/>
</dbReference>
<reference evidence="11 12" key="1">
    <citation type="journal article" date="2011" name="Front. Microbiol.">
        <title>Genomic signatures of strain selection and enhancement in Bacillus atrophaeus var. globigii, a historical biowarfare simulant.</title>
        <authorList>
            <person name="Gibbons H.S."/>
            <person name="Broomall S.M."/>
            <person name="McNew L.A."/>
            <person name="Daligault H."/>
            <person name="Chapman C."/>
            <person name="Bruce D."/>
            <person name="Karavis M."/>
            <person name="Krepps M."/>
            <person name="McGregor P.A."/>
            <person name="Hong C."/>
            <person name="Park K.H."/>
            <person name="Akmal A."/>
            <person name="Feldman A."/>
            <person name="Lin J.S."/>
            <person name="Chang W.E."/>
            <person name="Higgs B.W."/>
            <person name="Demirev P."/>
            <person name="Lindquist J."/>
            <person name="Liem A."/>
            <person name="Fochler E."/>
            <person name="Read T.D."/>
            <person name="Tapia R."/>
            <person name="Johnson S."/>
            <person name="Bishop-Lilly K.A."/>
            <person name="Detter C."/>
            <person name="Han C."/>
            <person name="Sozhamannan S."/>
            <person name="Rosenzweig C.N."/>
            <person name="Skowronski E.W."/>
        </authorList>
    </citation>
    <scope>NUCLEOTIDE SEQUENCE [LARGE SCALE GENOMIC DNA]</scope>
    <source>
        <strain evidence="11 12">AIT1</strain>
    </source>
</reference>
<keyword evidence="8" id="KW-1133">Transmembrane helix</keyword>
<keyword evidence="7" id="KW-0175">Coiled coil</keyword>
<proteinExistence type="predicted"/>
<evidence type="ECO:0000259" key="10">
    <source>
        <dbReference type="PROSITE" id="PS50885"/>
    </source>
</evidence>
<dbReference type="CDD" id="cd00075">
    <property type="entry name" value="HATPase"/>
    <property type="match status" value="1"/>
</dbReference>
<dbReference type="InterPro" id="IPR004358">
    <property type="entry name" value="Sig_transdc_His_kin-like_C"/>
</dbReference>
<dbReference type="PANTHER" id="PTHR43065">
    <property type="entry name" value="SENSOR HISTIDINE KINASE"/>
    <property type="match status" value="1"/>
</dbReference>
<evidence type="ECO:0000256" key="1">
    <source>
        <dbReference type="ARBA" id="ARBA00000085"/>
    </source>
</evidence>
<dbReference type="AlphaFoldDB" id="A0A432X1G3"/>
<evidence type="ECO:0000259" key="9">
    <source>
        <dbReference type="PROSITE" id="PS50109"/>
    </source>
</evidence>
<sequence>MQYKSTSKRLLTRVLSVYFVITFVITCFHILSEYNNTKHSLKNELTNQHNTISASLTRSLWEFNYQQIDAIAEGLMTIPAISGVIIRDDAGRVIRQLGLVQPLSSLPNEPINPVQLDATNGVFGQYNPLTFEFAGQSTLVGDIALFSSRRVIVESLKVSILFLVGNAFIKSTFLILLFSLAFHRHLTRPMQELTLQLESFQPDRLGESKIKLSQTKNTEFGILEAAYNDLIDRIQQHQKSLGLTKEMLEHANRRLDNQNDLLEQEVAQKTSGMSKLMLDIEERNLALEQRQYELEREVQQRKLTEAALKRTNERLTRSIETISKTQQHLVKTEKMASLGELVSVIAHDVNTPIGIGVTTTSFLADRVEALAISMEDKSLTQSQLNRFIADARESVQLLENNLHRAAELMVSFKEVAISQSAEANRTVILGHYINSIIRSLQPRLKGKNIQIDVSCCDSLQVRLQAGALAQILTNMILNSVIHGFEGATAGTISIRVSHEQTEQGQNHLFFHYEDNGLGLSKGQLEHLFDPFYTTKADRGGSGLGAHIIYTLIHDTMGGTISASSHAGSGLAYDFSFPVTLVENKATDTVQQKG</sequence>
<keyword evidence="6" id="KW-0418">Kinase</keyword>
<organism evidence="11 12">
    <name type="scientific">Aliidiomarina taiwanensis</name>
    <dbReference type="NCBI Taxonomy" id="946228"/>
    <lineage>
        <taxon>Bacteria</taxon>
        <taxon>Pseudomonadati</taxon>
        <taxon>Pseudomonadota</taxon>
        <taxon>Gammaproteobacteria</taxon>
        <taxon>Alteromonadales</taxon>
        <taxon>Idiomarinaceae</taxon>
        <taxon>Aliidiomarina</taxon>
    </lineage>
</organism>
<dbReference type="Gene3D" id="1.10.287.130">
    <property type="match status" value="1"/>
</dbReference>
<keyword evidence="12" id="KW-1185">Reference proteome</keyword>
<feature type="transmembrane region" description="Helical" evidence="8">
    <location>
        <begin position="12"/>
        <end position="31"/>
    </location>
</feature>
<comment type="caution">
    <text evidence="11">The sequence shown here is derived from an EMBL/GenBank/DDBJ whole genome shotgun (WGS) entry which is preliminary data.</text>
</comment>
<gene>
    <name evidence="11" type="ORF">CWE15_08235</name>
</gene>
<evidence type="ECO:0000256" key="3">
    <source>
        <dbReference type="ARBA" id="ARBA00012438"/>
    </source>
</evidence>
<keyword evidence="8" id="KW-0472">Membrane</keyword>
<dbReference type="Proteomes" id="UP000286976">
    <property type="component" value="Unassembled WGS sequence"/>
</dbReference>
<dbReference type="PRINTS" id="PR00344">
    <property type="entry name" value="BCTRLSENSOR"/>
</dbReference>
<dbReference type="SUPFAM" id="SSF55874">
    <property type="entry name" value="ATPase domain of HSP90 chaperone/DNA topoisomerase II/histidine kinase"/>
    <property type="match status" value="1"/>
</dbReference>
<dbReference type="GO" id="GO:0004673">
    <property type="term" value="F:protein histidine kinase activity"/>
    <property type="evidence" value="ECO:0007669"/>
    <property type="project" value="UniProtKB-EC"/>
</dbReference>
<evidence type="ECO:0000313" key="12">
    <source>
        <dbReference type="Proteomes" id="UP000286976"/>
    </source>
</evidence>
<dbReference type="InterPro" id="IPR003594">
    <property type="entry name" value="HATPase_dom"/>
</dbReference>
<dbReference type="Gene3D" id="3.30.565.10">
    <property type="entry name" value="Histidine kinase-like ATPase, C-terminal domain"/>
    <property type="match status" value="1"/>
</dbReference>
<dbReference type="InterPro" id="IPR005467">
    <property type="entry name" value="His_kinase_dom"/>
</dbReference>
<feature type="coiled-coil region" evidence="7">
    <location>
        <begin position="245"/>
        <end position="314"/>
    </location>
</feature>
<dbReference type="PANTHER" id="PTHR43065:SF47">
    <property type="match status" value="1"/>
</dbReference>
<evidence type="ECO:0000256" key="2">
    <source>
        <dbReference type="ARBA" id="ARBA00004370"/>
    </source>
</evidence>
<keyword evidence="11" id="KW-0067">ATP-binding</keyword>
<evidence type="ECO:0000256" key="4">
    <source>
        <dbReference type="ARBA" id="ARBA00022553"/>
    </source>
</evidence>
<keyword evidence="11" id="KW-0547">Nucleotide-binding</keyword>
<dbReference type="GO" id="GO:0016020">
    <property type="term" value="C:membrane"/>
    <property type="evidence" value="ECO:0007669"/>
    <property type="project" value="UniProtKB-SubCell"/>
</dbReference>
<feature type="transmembrane region" description="Helical" evidence="8">
    <location>
        <begin position="160"/>
        <end position="182"/>
    </location>
</feature>
<comment type="catalytic activity">
    <reaction evidence="1">
        <text>ATP + protein L-histidine = ADP + protein N-phospho-L-histidine.</text>
        <dbReference type="EC" id="2.7.13.3"/>
    </reaction>
</comment>
<dbReference type="GO" id="GO:0007165">
    <property type="term" value="P:signal transduction"/>
    <property type="evidence" value="ECO:0007669"/>
    <property type="project" value="InterPro"/>
</dbReference>
<feature type="domain" description="HAMP" evidence="10">
    <location>
        <begin position="184"/>
        <end position="239"/>
    </location>
</feature>
<dbReference type="SMART" id="SM00387">
    <property type="entry name" value="HATPase_c"/>
    <property type="match status" value="1"/>
</dbReference>
<dbReference type="Pfam" id="PF02518">
    <property type="entry name" value="HATPase_c"/>
    <property type="match status" value="1"/>
</dbReference>
<name>A0A432X1G3_9GAMM</name>
<feature type="domain" description="Histidine kinase" evidence="9">
    <location>
        <begin position="344"/>
        <end position="580"/>
    </location>
</feature>
<evidence type="ECO:0000256" key="6">
    <source>
        <dbReference type="ARBA" id="ARBA00022777"/>
    </source>
</evidence>